<protein>
    <submittedName>
        <fullName evidence="2">Uncharacterized protein</fullName>
    </submittedName>
</protein>
<dbReference type="Proteomes" id="UP000748025">
    <property type="component" value="Unassembled WGS sequence"/>
</dbReference>
<keyword evidence="3" id="KW-1185">Reference proteome</keyword>
<comment type="caution">
    <text evidence="2">The sequence shown here is derived from an EMBL/GenBank/DDBJ whole genome shotgun (WGS) entry which is preliminary data.</text>
</comment>
<name>A0A9P7N2D5_9HYPO</name>
<evidence type="ECO:0000313" key="2">
    <source>
        <dbReference type="EMBL" id="KAG5987175.1"/>
    </source>
</evidence>
<evidence type="ECO:0000256" key="1">
    <source>
        <dbReference type="SAM" id="Phobius"/>
    </source>
</evidence>
<evidence type="ECO:0000313" key="3">
    <source>
        <dbReference type="Proteomes" id="UP000748025"/>
    </source>
</evidence>
<reference evidence="2" key="1">
    <citation type="journal article" date="2020" name="bioRxiv">
        <title>Whole genome comparisons of ergot fungi reveals the divergence and evolution of species within the genus Claviceps are the result of varying mechanisms driving genome evolution and host range expansion.</title>
        <authorList>
            <person name="Wyka S.A."/>
            <person name="Mondo S.J."/>
            <person name="Liu M."/>
            <person name="Dettman J."/>
            <person name="Nalam V."/>
            <person name="Broders K.D."/>
        </authorList>
    </citation>
    <scope>NUCLEOTIDE SEQUENCE</scope>
    <source>
        <strain evidence="2">CCC 602</strain>
    </source>
</reference>
<sequence length="89" mass="10463">SRIWIELQKWDKTGLASWLGRVLARTGQGLWDEATYMYMMMNIITLSTYGMDYIMLYVSFKPTRLHPRAHHISLMGFDFLLRLSPYAAD</sequence>
<feature type="transmembrane region" description="Helical" evidence="1">
    <location>
        <begin position="36"/>
        <end position="58"/>
    </location>
</feature>
<keyword evidence="1" id="KW-1133">Transmembrane helix</keyword>
<keyword evidence="1" id="KW-0472">Membrane</keyword>
<dbReference type="AlphaFoldDB" id="A0A9P7N2D5"/>
<keyword evidence="1" id="KW-0812">Transmembrane</keyword>
<accession>A0A9P7N2D5</accession>
<organism evidence="2 3">
    <name type="scientific">Claviceps pusilla</name>
    <dbReference type="NCBI Taxonomy" id="123648"/>
    <lineage>
        <taxon>Eukaryota</taxon>
        <taxon>Fungi</taxon>
        <taxon>Dikarya</taxon>
        <taxon>Ascomycota</taxon>
        <taxon>Pezizomycotina</taxon>
        <taxon>Sordariomycetes</taxon>
        <taxon>Hypocreomycetidae</taxon>
        <taxon>Hypocreales</taxon>
        <taxon>Clavicipitaceae</taxon>
        <taxon>Claviceps</taxon>
    </lineage>
</organism>
<feature type="non-terminal residue" evidence="2">
    <location>
        <position position="89"/>
    </location>
</feature>
<proteinExistence type="predicted"/>
<gene>
    <name evidence="2" type="ORF">E4U43_005194</name>
</gene>
<dbReference type="EMBL" id="SRPW01003386">
    <property type="protein sequence ID" value="KAG5987175.1"/>
    <property type="molecule type" value="Genomic_DNA"/>
</dbReference>